<sequence length="397" mass="44554">MSKNPLAAKMKESMNRSAQTPGPESVSAIEAPLALRDRFARAEDLAAPSAPRPTLVAGRDEFGPIQMPDDTEWSVEYQRWCLEKRYTPGATIEVNLSQIKPSPFNPRHFYLPRRLEDLVASIAENGQQQPIHVVPDYENPGEFFLHDGGRRERALRTLRHAKAKAIVVDVPVGIQSYKLGYELNTRRENQSPFDNAVKWTYLLENKHFSSQKELAETLGQDESIVSQTLAIGKLPEDVMREMLENQERFPVRIAYEVSKFYQDVDGDVEITLSLIERIVRHEMSVRKVMEYRSAYKTSRREGGAAAASRRPRQRPASTPPQLNGQAVHGTFAGAGMVTAGNATSPAEAFVWPDGKFRAVLSEHEGGLVLDVQGESGEEMDSLVQAVRHLMQTMSRQR</sequence>
<dbReference type="Pfam" id="PF02195">
    <property type="entry name" value="ParB_N"/>
    <property type="match status" value="1"/>
</dbReference>
<dbReference type="InterPro" id="IPR003115">
    <property type="entry name" value="ParB_N"/>
</dbReference>
<dbReference type="GO" id="GO:0007059">
    <property type="term" value="P:chromosome segregation"/>
    <property type="evidence" value="ECO:0007669"/>
    <property type="project" value="UniProtKB-KW"/>
</dbReference>
<dbReference type="InterPro" id="IPR036086">
    <property type="entry name" value="ParB/Sulfiredoxin_sf"/>
</dbReference>
<proteinExistence type="inferred from homology"/>
<dbReference type="EMBL" id="CABVQN010000004">
    <property type="protein sequence ID" value="VWC82805.1"/>
    <property type="molecule type" value="Genomic_DNA"/>
</dbReference>
<evidence type="ECO:0000313" key="5">
    <source>
        <dbReference type="EMBL" id="VWC82805.1"/>
    </source>
</evidence>
<feature type="region of interest" description="Disordered" evidence="3">
    <location>
        <begin position="1"/>
        <end position="27"/>
    </location>
</feature>
<gene>
    <name evidence="5" type="ORF">BLA39750_01330</name>
</gene>
<dbReference type="Pfam" id="PF17762">
    <property type="entry name" value="HTH_ParB"/>
    <property type="match status" value="1"/>
</dbReference>
<feature type="region of interest" description="Disordered" evidence="3">
    <location>
        <begin position="299"/>
        <end position="327"/>
    </location>
</feature>
<dbReference type="AlphaFoldDB" id="A0A6P2VWV4"/>
<protein>
    <submittedName>
        <fullName evidence="5">ParB family protein</fullName>
    </submittedName>
</protein>
<dbReference type="GO" id="GO:0005694">
    <property type="term" value="C:chromosome"/>
    <property type="evidence" value="ECO:0007669"/>
    <property type="project" value="TreeGrafter"/>
</dbReference>
<evidence type="ECO:0000256" key="1">
    <source>
        <dbReference type="ARBA" id="ARBA00006295"/>
    </source>
</evidence>
<dbReference type="InterPro" id="IPR004437">
    <property type="entry name" value="ParB/RepB/Spo0J"/>
</dbReference>
<feature type="domain" description="ParB-like N-terminal" evidence="4">
    <location>
        <begin position="92"/>
        <end position="185"/>
    </location>
</feature>
<evidence type="ECO:0000313" key="6">
    <source>
        <dbReference type="Proteomes" id="UP000494110"/>
    </source>
</evidence>
<accession>A0A6P2VWV4</accession>
<organism evidence="5 6">
    <name type="scientific">Burkholderia lata (strain ATCC 17760 / DSM 23089 / LMG 22485 / NCIMB 9086 / R18194 / 383)</name>
    <dbReference type="NCBI Taxonomy" id="482957"/>
    <lineage>
        <taxon>Bacteria</taxon>
        <taxon>Pseudomonadati</taxon>
        <taxon>Pseudomonadota</taxon>
        <taxon>Betaproteobacteria</taxon>
        <taxon>Burkholderiales</taxon>
        <taxon>Burkholderiaceae</taxon>
        <taxon>Burkholderia</taxon>
        <taxon>Burkholderia cepacia complex</taxon>
    </lineage>
</organism>
<dbReference type="GO" id="GO:0003677">
    <property type="term" value="F:DNA binding"/>
    <property type="evidence" value="ECO:0007669"/>
    <property type="project" value="InterPro"/>
</dbReference>
<evidence type="ECO:0000256" key="3">
    <source>
        <dbReference type="SAM" id="MobiDB-lite"/>
    </source>
</evidence>
<reference evidence="5 6" key="1">
    <citation type="submission" date="2019-09" db="EMBL/GenBank/DDBJ databases">
        <authorList>
            <person name="Depoorter E."/>
        </authorList>
    </citation>
    <scope>NUCLEOTIDE SEQUENCE [LARGE SCALE GENOMIC DNA]</scope>
    <source>
        <strain evidence="5">R-39750</strain>
    </source>
</reference>
<name>A0A6P2VWV4_BURL3</name>
<dbReference type="Proteomes" id="UP000494110">
    <property type="component" value="Unassembled WGS sequence"/>
</dbReference>
<dbReference type="RefSeq" id="WP_175011466.1">
    <property type="nucleotide sequence ID" value="NZ_CABVQN010000004.1"/>
</dbReference>
<dbReference type="SUPFAM" id="SSF110849">
    <property type="entry name" value="ParB/Sulfiredoxin"/>
    <property type="match status" value="1"/>
</dbReference>
<dbReference type="InterPro" id="IPR041468">
    <property type="entry name" value="HTH_ParB/Spo0J"/>
</dbReference>
<keyword evidence="2" id="KW-0159">Chromosome partition</keyword>
<comment type="similarity">
    <text evidence="1">Belongs to the ParB family.</text>
</comment>
<feature type="compositionally biased region" description="Low complexity" evidence="3">
    <location>
        <begin position="303"/>
        <end position="321"/>
    </location>
</feature>
<dbReference type="Gene3D" id="1.10.10.2830">
    <property type="match status" value="1"/>
</dbReference>
<dbReference type="PANTHER" id="PTHR33375">
    <property type="entry name" value="CHROMOSOME-PARTITIONING PROTEIN PARB-RELATED"/>
    <property type="match status" value="1"/>
</dbReference>
<dbReference type="SMART" id="SM00470">
    <property type="entry name" value="ParB"/>
    <property type="match status" value="1"/>
</dbReference>
<dbReference type="NCBIfam" id="TIGR00180">
    <property type="entry name" value="parB_part"/>
    <property type="match status" value="1"/>
</dbReference>
<evidence type="ECO:0000256" key="2">
    <source>
        <dbReference type="ARBA" id="ARBA00022829"/>
    </source>
</evidence>
<dbReference type="InterPro" id="IPR050336">
    <property type="entry name" value="Chromosome_partition/occlusion"/>
</dbReference>
<evidence type="ECO:0000259" key="4">
    <source>
        <dbReference type="SMART" id="SM00470"/>
    </source>
</evidence>
<dbReference type="Gene3D" id="3.90.1530.10">
    <property type="entry name" value="Conserved hypothetical protein from pyrococcus furiosus pfu- 392566-001, ParB domain"/>
    <property type="match status" value="1"/>
</dbReference>
<dbReference type="PANTHER" id="PTHR33375:SF1">
    <property type="entry name" value="CHROMOSOME-PARTITIONING PROTEIN PARB-RELATED"/>
    <property type="match status" value="1"/>
</dbReference>